<dbReference type="InterPro" id="IPR011047">
    <property type="entry name" value="Quinoprotein_ADH-like_sf"/>
</dbReference>
<dbReference type="AlphaFoldDB" id="A0A327ZMD6"/>
<comment type="caution">
    <text evidence="1">The sequence shown here is derived from an EMBL/GenBank/DDBJ whole genome shotgun (WGS) entry which is preliminary data.</text>
</comment>
<accession>A0A327ZMD6</accession>
<protein>
    <recommendedName>
        <fullName evidence="3">Pyrroloquinoline-quinone binding quinoprotein</fullName>
    </recommendedName>
</protein>
<sequence>MISRLTDRGVEVFDAYLDLAGAFEIPEPDAYAVAPSRDRLVYTTGEAAICVGADGRELWRFPIPAGDPADCAFSGDGVHAWLYIAPDQWLALDAGTGEVRARHILGTDGHGGQQIAFPDGEHMMLDTGSRTFHAGPSTELRTCPWDDRSAIAIAPDARLLMTVAHDQEDVSFHQVPDGEAKVTIRVADFAEVPASAGIEWTGGFLDEDTAIVVLSWEEGEEARWRHFRVDVHTGEVIGDLGIMTIDEYDLQPLGDGTYVITDTDGTLRRM</sequence>
<dbReference type="RefSeq" id="WP_146616757.1">
    <property type="nucleotide sequence ID" value="NZ_JACHWI010000004.1"/>
</dbReference>
<gene>
    <name evidence="1" type="ORF">B0I29_103677</name>
</gene>
<organism evidence="1 2">
    <name type="scientific">Actinoplanes lutulentus</name>
    <dbReference type="NCBI Taxonomy" id="1287878"/>
    <lineage>
        <taxon>Bacteria</taxon>
        <taxon>Bacillati</taxon>
        <taxon>Actinomycetota</taxon>
        <taxon>Actinomycetes</taxon>
        <taxon>Micromonosporales</taxon>
        <taxon>Micromonosporaceae</taxon>
        <taxon>Actinoplanes</taxon>
    </lineage>
</organism>
<proteinExistence type="predicted"/>
<evidence type="ECO:0000313" key="1">
    <source>
        <dbReference type="EMBL" id="RAK40637.1"/>
    </source>
</evidence>
<evidence type="ECO:0000313" key="2">
    <source>
        <dbReference type="Proteomes" id="UP000249341"/>
    </source>
</evidence>
<dbReference type="EMBL" id="QLMJ01000003">
    <property type="protein sequence ID" value="RAK40637.1"/>
    <property type="molecule type" value="Genomic_DNA"/>
</dbReference>
<name>A0A327ZMD6_9ACTN</name>
<dbReference type="OrthoDB" id="4454357at2"/>
<reference evidence="1 2" key="1">
    <citation type="submission" date="2018-06" db="EMBL/GenBank/DDBJ databases">
        <title>Genomic Encyclopedia of Type Strains, Phase III (KMG-III): the genomes of soil and plant-associated and newly described type strains.</title>
        <authorList>
            <person name="Whitman W."/>
        </authorList>
    </citation>
    <scope>NUCLEOTIDE SEQUENCE [LARGE SCALE GENOMIC DNA]</scope>
    <source>
        <strain evidence="1 2">CGMCC 4.7090</strain>
    </source>
</reference>
<evidence type="ECO:0008006" key="3">
    <source>
        <dbReference type="Google" id="ProtNLM"/>
    </source>
</evidence>
<dbReference type="Proteomes" id="UP000249341">
    <property type="component" value="Unassembled WGS sequence"/>
</dbReference>
<keyword evidence="2" id="KW-1185">Reference proteome</keyword>
<dbReference type="SUPFAM" id="SSF50998">
    <property type="entry name" value="Quinoprotein alcohol dehydrogenase-like"/>
    <property type="match status" value="1"/>
</dbReference>